<keyword evidence="1 2" id="KW-0129">CBS domain</keyword>
<dbReference type="Gene3D" id="3.30.1340.30">
    <property type="match status" value="1"/>
</dbReference>
<evidence type="ECO:0000256" key="1">
    <source>
        <dbReference type="ARBA" id="ARBA00023122"/>
    </source>
</evidence>
<evidence type="ECO:0000313" key="6">
    <source>
        <dbReference type="Proteomes" id="UP001597023"/>
    </source>
</evidence>
<dbReference type="InterPro" id="IPR000644">
    <property type="entry name" value="CBS_dom"/>
</dbReference>
<dbReference type="Gene3D" id="3.10.580.10">
    <property type="entry name" value="CBS-domain"/>
    <property type="match status" value="2"/>
</dbReference>
<dbReference type="PIRSF" id="PIRSF036990">
    <property type="entry name" value="UCP036990_CBS_BON"/>
    <property type="match status" value="1"/>
</dbReference>
<dbReference type="InterPro" id="IPR017080">
    <property type="entry name" value="UCP036990_CBS_BON"/>
</dbReference>
<evidence type="ECO:0000259" key="3">
    <source>
        <dbReference type="PROSITE" id="PS50914"/>
    </source>
</evidence>
<feature type="domain" description="CBS" evidence="4">
    <location>
        <begin position="70"/>
        <end position="127"/>
    </location>
</feature>
<dbReference type="Proteomes" id="UP001597023">
    <property type="component" value="Unassembled WGS sequence"/>
</dbReference>
<dbReference type="SUPFAM" id="SSF54631">
    <property type="entry name" value="CBS-domain pair"/>
    <property type="match status" value="1"/>
</dbReference>
<feature type="domain" description="BON" evidence="3">
    <location>
        <begin position="124"/>
        <end position="192"/>
    </location>
</feature>
<dbReference type="PANTHER" id="PTHR43080">
    <property type="entry name" value="CBS DOMAIN-CONTAINING PROTEIN CBSX3, MITOCHONDRIAL"/>
    <property type="match status" value="1"/>
</dbReference>
<dbReference type="PANTHER" id="PTHR43080:SF29">
    <property type="entry name" value="OS02G0818000 PROTEIN"/>
    <property type="match status" value="1"/>
</dbReference>
<accession>A0ABW2W4J0</accession>
<gene>
    <name evidence="5" type="ORF">ACFQZ6_03120</name>
</gene>
<dbReference type="SMART" id="SM00116">
    <property type="entry name" value="CBS"/>
    <property type="match status" value="2"/>
</dbReference>
<dbReference type="PROSITE" id="PS50914">
    <property type="entry name" value="BON"/>
    <property type="match status" value="1"/>
</dbReference>
<dbReference type="Pfam" id="PF00571">
    <property type="entry name" value="CBS"/>
    <property type="match status" value="2"/>
</dbReference>
<sequence length="216" mass="23109">MKATSIGAVMVGDVVTADRDTPLRDVVRRLRDHRVSGLPVIDEDDRVVGVIAERDLVLRGSGDGTAAGVMSAPAVTVHAEAPVPEAARLMAEHGVKRLPVVDEEDRLVGMVTRRELLQVFLSSDDDIRREISRKVLTDTLGVPARAVDIAVHDGVVTLTGQLERRSDTAVAVGMTSRLGGVVSVLDQLSYRVDDSHPRPAEEAALHGVTDDYVSGP</sequence>
<dbReference type="PROSITE" id="PS51371">
    <property type="entry name" value="CBS"/>
    <property type="match status" value="2"/>
</dbReference>
<protein>
    <submittedName>
        <fullName evidence="5">CBS domain-containing protein</fullName>
    </submittedName>
</protein>
<evidence type="ECO:0000256" key="2">
    <source>
        <dbReference type="PROSITE-ProRule" id="PRU00703"/>
    </source>
</evidence>
<dbReference type="Pfam" id="PF04972">
    <property type="entry name" value="BON"/>
    <property type="match status" value="1"/>
</dbReference>
<dbReference type="InterPro" id="IPR046342">
    <property type="entry name" value="CBS_dom_sf"/>
</dbReference>
<organism evidence="5 6">
    <name type="scientific">Streptomyces flavalbus</name>
    <dbReference type="NCBI Taxonomy" id="2665155"/>
    <lineage>
        <taxon>Bacteria</taxon>
        <taxon>Bacillati</taxon>
        <taxon>Actinomycetota</taxon>
        <taxon>Actinomycetes</taxon>
        <taxon>Kitasatosporales</taxon>
        <taxon>Streptomycetaceae</taxon>
        <taxon>Streptomyces</taxon>
    </lineage>
</organism>
<dbReference type="EMBL" id="JBHTEB010000001">
    <property type="protein sequence ID" value="MFD0313240.1"/>
    <property type="molecule type" value="Genomic_DNA"/>
</dbReference>
<name>A0ABW2W4J0_9ACTN</name>
<dbReference type="RefSeq" id="WP_381604800.1">
    <property type="nucleotide sequence ID" value="NZ_JBHTEB010000001.1"/>
</dbReference>
<evidence type="ECO:0000313" key="5">
    <source>
        <dbReference type="EMBL" id="MFD0313240.1"/>
    </source>
</evidence>
<comment type="caution">
    <text evidence="5">The sequence shown here is derived from an EMBL/GenBank/DDBJ whole genome shotgun (WGS) entry which is preliminary data.</text>
</comment>
<keyword evidence="6" id="KW-1185">Reference proteome</keyword>
<feature type="domain" description="CBS" evidence="4">
    <location>
        <begin position="10"/>
        <end position="67"/>
    </location>
</feature>
<dbReference type="CDD" id="cd04586">
    <property type="entry name" value="CBS_pair_BON_assoc"/>
    <property type="match status" value="1"/>
</dbReference>
<dbReference type="InterPro" id="IPR007055">
    <property type="entry name" value="BON_dom"/>
</dbReference>
<evidence type="ECO:0000259" key="4">
    <source>
        <dbReference type="PROSITE" id="PS51371"/>
    </source>
</evidence>
<reference evidence="6" key="1">
    <citation type="journal article" date="2019" name="Int. J. Syst. Evol. Microbiol.">
        <title>The Global Catalogue of Microorganisms (GCM) 10K type strain sequencing project: providing services to taxonomists for standard genome sequencing and annotation.</title>
        <authorList>
            <consortium name="The Broad Institute Genomics Platform"/>
            <consortium name="The Broad Institute Genome Sequencing Center for Infectious Disease"/>
            <person name="Wu L."/>
            <person name="Ma J."/>
        </authorList>
    </citation>
    <scope>NUCLEOTIDE SEQUENCE [LARGE SCALE GENOMIC DNA]</scope>
    <source>
        <strain evidence="6">CGMCC 4.7400</strain>
    </source>
</reference>
<proteinExistence type="predicted"/>
<dbReference type="InterPro" id="IPR051257">
    <property type="entry name" value="Diverse_CBS-Domain"/>
</dbReference>